<keyword evidence="3" id="KW-1185">Reference proteome</keyword>
<dbReference type="Proteomes" id="UP000054843">
    <property type="component" value="Unassembled WGS sequence"/>
</dbReference>
<organism evidence="2 3">
    <name type="scientific">Trichinella papuae</name>
    <dbReference type="NCBI Taxonomy" id="268474"/>
    <lineage>
        <taxon>Eukaryota</taxon>
        <taxon>Metazoa</taxon>
        <taxon>Ecdysozoa</taxon>
        <taxon>Nematoda</taxon>
        <taxon>Enoplea</taxon>
        <taxon>Dorylaimia</taxon>
        <taxon>Trichinellida</taxon>
        <taxon>Trichinellidae</taxon>
        <taxon>Trichinella</taxon>
    </lineage>
</organism>
<dbReference type="AlphaFoldDB" id="A0A0V1M2N8"/>
<feature type="transmembrane region" description="Helical" evidence="1">
    <location>
        <begin position="15"/>
        <end position="34"/>
    </location>
</feature>
<gene>
    <name evidence="2" type="ORF">T10_8885</name>
</gene>
<dbReference type="EMBL" id="JYDO01000263">
    <property type="protein sequence ID" value="KRZ66132.1"/>
    <property type="molecule type" value="Genomic_DNA"/>
</dbReference>
<evidence type="ECO:0000256" key="1">
    <source>
        <dbReference type="SAM" id="Phobius"/>
    </source>
</evidence>
<dbReference type="OrthoDB" id="5919926at2759"/>
<evidence type="ECO:0000313" key="3">
    <source>
        <dbReference type="Proteomes" id="UP000054843"/>
    </source>
</evidence>
<reference evidence="2 3" key="1">
    <citation type="submission" date="2015-01" db="EMBL/GenBank/DDBJ databases">
        <title>Evolution of Trichinella species and genotypes.</title>
        <authorList>
            <person name="Korhonen P.K."/>
            <person name="Edoardo P."/>
            <person name="Giuseppe L.R."/>
            <person name="Gasser R.B."/>
        </authorList>
    </citation>
    <scope>NUCLEOTIDE SEQUENCE [LARGE SCALE GENOMIC DNA]</scope>
    <source>
        <strain evidence="2">ISS1980</strain>
    </source>
</reference>
<protein>
    <submittedName>
        <fullName evidence="2">Uncharacterized protein</fullName>
    </submittedName>
</protein>
<proteinExistence type="predicted"/>
<keyword evidence="1" id="KW-1133">Transmembrane helix</keyword>
<comment type="caution">
    <text evidence="2">The sequence shown here is derived from an EMBL/GenBank/DDBJ whole genome shotgun (WGS) entry which is preliminary data.</text>
</comment>
<name>A0A0V1M2N8_9BILA</name>
<keyword evidence="1" id="KW-0472">Membrane</keyword>
<accession>A0A0V1M2N8</accession>
<sequence>MCNLEIKSLQTSNTFIGKMTFMHCILVVFFFAFGEAQMLGASTQWGRDDAVMLPKAQEALFSSDSRHQSGVFHHLLRLESSSTMGITTTMQVVLQDTDCQVSSEFSSYYEVLAECRGQGQEKKCTIEYRYLTPSTATVSCSEELEEPIIAPQGSQMLGGTTKYTDSDAHIKEKVKQAIFESDRKKSRGTYLLLDKILKGSTMGISSSFQVLVKETACPIRVRAYDSYEEVYAKCAGFGDSKQCTVEYRYFDPTDSTVQFYRGLCCTLKRTNHNDKYWMCAERSRGCRGTLSTNLEATEVIRTSEQAEGCRVDAHACYHHQQLGELRRLALEDARPVMEIYDELARNAFTSLDTAAYFPTLGQARNGIENRLARRYP</sequence>
<evidence type="ECO:0000313" key="2">
    <source>
        <dbReference type="EMBL" id="KRZ66132.1"/>
    </source>
</evidence>
<keyword evidence="1" id="KW-0812">Transmembrane</keyword>